<reference evidence="3 4" key="1">
    <citation type="submission" date="2019-10" db="EMBL/GenBank/DDBJ databases">
        <title>Whole genome shotgun sequence of Acrocarpospora corrugata NBRC 13972.</title>
        <authorList>
            <person name="Ichikawa N."/>
            <person name="Kimura A."/>
            <person name="Kitahashi Y."/>
            <person name="Komaki H."/>
            <person name="Oguchi A."/>
        </authorList>
    </citation>
    <scope>NUCLEOTIDE SEQUENCE [LARGE SCALE GENOMIC DNA]</scope>
    <source>
        <strain evidence="3 4">NBRC 13972</strain>
    </source>
</reference>
<dbReference type="EMBL" id="BLAD01000040">
    <property type="protein sequence ID" value="GER99477.1"/>
    <property type="molecule type" value="Genomic_DNA"/>
</dbReference>
<dbReference type="AlphaFoldDB" id="A0A5M3VYM5"/>
<evidence type="ECO:0000256" key="1">
    <source>
        <dbReference type="SAM" id="MobiDB-lite"/>
    </source>
</evidence>
<feature type="signal peptide" evidence="2">
    <location>
        <begin position="1"/>
        <end position="21"/>
    </location>
</feature>
<gene>
    <name evidence="3" type="ORF">Acor_15410</name>
</gene>
<dbReference type="InterPro" id="IPR035992">
    <property type="entry name" value="Ricin_B-like_lectins"/>
</dbReference>
<comment type="caution">
    <text evidence="3">The sequence shown here is derived from an EMBL/GenBank/DDBJ whole genome shotgun (WGS) entry which is preliminary data.</text>
</comment>
<keyword evidence="2" id="KW-0732">Signal</keyword>
<evidence type="ECO:0008006" key="5">
    <source>
        <dbReference type="Google" id="ProtNLM"/>
    </source>
</evidence>
<sequence>MSVVLFVVASPVLLTGTPAHADLTGDPRMYNQARGRCLDADLGTIDKPGSRIMLWDCSGGDNQKRTGGTRPQEPSLRGNV</sequence>
<feature type="chain" id="PRO_5024365542" description="Ricin B lectin domain-containing protein" evidence="2">
    <location>
        <begin position="22"/>
        <end position="80"/>
    </location>
</feature>
<proteinExistence type="predicted"/>
<keyword evidence="4" id="KW-1185">Reference proteome</keyword>
<evidence type="ECO:0000256" key="2">
    <source>
        <dbReference type="SAM" id="SignalP"/>
    </source>
</evidence>
<evidence type="ECO:0000313" key="4">
    <source>
        <dbReference type="Proteomes" id="UP000334990"/>
    </source>
</evidence>
<dbReference type="SUPFAM" id="SSF50370">
    <property type="entry name" value="Ricin B-like lectins"/>
    <property type="match status" value="1"/>
</dbReference>
<accession>A0A5M3VYM5</accession>
<evidence type="ECO:0000313" key="3">
    <source>
        <dbReference type="EMBL" id="GER99477.1"/>
    </source>
</evidence>
<dbReference type="Gene3D" id="2.80.10.50">
    <property type="match status" value="1"/>
</dbReference>
<protein>
    <recommendedName>
        <fullName evidence="5">Ricin B lectin domain-containing protein</fullName>
    </recommendedName>
</protein>
<organism evidence="3 4">
    <name type="scientific">Acrocarpospora corrugata</name>
    <dbReference type="NCBI Taxonomy" id="35763"/>
    <lineage>
        <taxon>Bacteria</taxon>
        <taxon>Bacillati</taxon>
        <taxon>Actinomycetota</taxon>
        <taxon>Actinomycetes</taxon>
        <taxon>Streptosporangiales</taxon>
        <taxon>Streptosporangiaceae</taxon>
        <taxon>Acrocarpospora</taxon>
    </lineage>
</organism>
<feature type="region of interest" description="Disordered" evidence="1">
    <location>
        <begin position="56"/>
        <end position="80"/>
    </location>
</feature>
<dbReference type="Proteomes" id="UP000334990">
    <property type="component" value="Unassembled WGS sequence"/>
</dbReference>
<name>A0A5M3VYM5_9ACTN</name>